<evidence type="ECO:0000313" key="5">
    <source>
        <dbReference type="EMBL" id="PNR51626.1"/>
    </source>
</evidence>
<accession>A0A2K1KCW7</accession>
<dbReference type="EnsemblPlants" id="Pp3c7_24580V3.1">
    <property type="protein sequence ID" value="Pp3c7_24580V3.1"/>
    <property type="gene ID" value="Pp3c7_24580"/>
</dbReference>
<dbReference type="InterPro" id="IPR009880">
    <property type="entry name" value="Glyoxal_oxidase_N"/>
</dbReference>
<reference evidence="6" key="3">
    <citation type="submission" date="2020-12" db="UniProtKB">
        <authorList>
            <consortium name="EnsemblPlants"/>
        </authorList>
    </citation>
    <scope>IDENTIFICATION</scope>
</reference>
<proteinExistence type="predicted"/>
<feature type="compositionally biased region" description="Pro residues" evidence="2">
    <location>
        <begin position="495"/>
        <end position="516"/>
    </location>
</feature>
<evidence type="ECO:0000259" key="3">
    <source>
        <dbReference type="Pfam" id="PF07250"/>
    </source>
</evidence>
<evidence type="ECO:0000313" key="6">
    <source>
        <dbReference type="EnsemblPlants" id="Pp3c7_24580V3.1"/>
    </source>
</evidence>
<feature type="domain" description="Galactose oxidase-like Early set" evidence="4">
    <location>
        <begin position="520"/>
        <end position="603"/>
    </location>
</feature>
<dbReference type="Proteomes" id="UP000006727">
    <property type="component" value="Chromosome 7"/>
</dbReference>
<keyword evidence="7" id="KW-1185">Reference proteome</keyword>
<evidence type="ECO:0000256" key="1">
    <source>
        <dbReference type="ARBA" id="ARBA00022729"/>
    </source>
</evidence>
<sequence>MEHGNALSRRKWEQWRLVMTVLAIGLSSLQAVDAGLGQWRLVTQNAGISAMHAAVAPVSGVVVLLHHTNSGPSNITFPDGRCRNTTYDRLLKKDCFAHSVILDPWTGVVRPVMVMTDTQCSSGQFLGDGTLSQTGGDAEGTKRTRKLSPKCYTTVAQKRYCDWVEGGNGTVLLSQRWYSTNTLLPDARQIIVGGRNTFTLEYFPRYSPPSPKAGLIYLQFLNDTADAKGPNNYYPFVHLLPTNQLYIFANRDSILYDYKQNVVLRKFDKIPGNPRNYPSGGSSVMLPLLYNDNFKKVEILVCGGAAVGSVANVKAQMNCSTSCGRLDVLRKNSTWAMETMPMPRCMGDMVLLPDLNVMIINGAKRGFQGWKCGSEPTLNPVLYEPRKIAGNRFTVLNPTQTPRVYHSTANLLTDGSIMLAGSNTNRYYAFKPKTSTVDFPTELSVETFMPPYAENQPNSGGRPVIISVNATTVRYRSTLELLFWDYPSNGASAAPSPPPSPSSSSSSPPPPPPPVSNPDRFDFTMNSSPWSTHSFSHGQRVVTLYPISLTTQPESRFENGRWVNVRTVQLRVPSYSTVLPQTYYMLWVVKNGNPSTSCVWIRVRG</sequence>
<dbReference type="Gramene" id="Pp3c7_24580V3.2">
    <property type="protein sequence ID" value="Pp3c7_24580V3.2"/>
    <property type="gene ID" value="Pp3c7_24580"/>
</dbReference>
<feature type="domain" description="Glyoxal oxidase N-terminal" evidence="3">
    <location>
        <begin position="51"/>
        <end position="452"/>
    </location>
</feature>
<dbReference type="InterPro" id="IPR013783">
    <property type="entry name" value="Ig-like_fold"/>
</dbReference>
<dbReference type="EnsemblPlants" id="Pp3c7_24580V3.2">
    <property type="protein sequence ID" value="Pp3c7_24580V3.2"/>
    <property type="gene ID" value="Pp3c7_24580"/>
</dbReference>
<evidence type="ECO:0000256" key="2">
    <source>
        <dbReference type="SAM" id="MobiDB-lite"/>
    </source>
</evidence>
<protein>
    <submittedName>
        <fullName evidence="5 6">Uncharacterized protein</fullName>
    </submittedName>
</protein>
<dbReference type="Pfam" id="PF07250">
    <property type="entry name" value="Glyoxal_oxid_N"/>
    <property type="match status" value="1"/>
</dbReference>
<dbReference type="OMA" id="LELLFWD"/>
<dbReference type="InterPro" id="IPR014756">
    <property type="entry name" value="Ig_E-set"/>
</dbReference>
<organism evidence="5">
    <name type="scientific">Physcomitrium patens</name>
    <name type="common">Spreading-leaved earth moss</name>
    <name type="synonym">Physcomitrella patens</name>
    <dbReference type="NCBI Taxonomy" id="3218"/>
    <lineage>
        <taxon>Eukaryota</taxon>
        <taxon>Viridiplantae</taxon>
        <taxon>Streptophyta</taxon>
        <taxon>Embryophyta</taxon>
        <taxon>Bryophyta</taxon>
        <taxon>Bryophytina</taxon>
        <taxon>Bryopsida</taxon>
        <taxon>Funariidae</taxon>
        <taxon>Funariales</taxon>
        <taxon>Funariaceae</taxon>
        <taxon>Physcomitrium</taxon>
    </lineage>
</organism>
<reference evidence="5 7" key="2">
    <citation type="journal article" date="2018" name="Plant J.">
        <title>The Physcomitrella patens chromosome-scale assembly reveals moss genome structure and evolution.</title>
        <authorList>
            <person name="Lang D."/>
            <person name="Ullrich K.K."/>
            <person name="Murat F."/>
            <person name="Fuchs J."/>
            <person name="Jenkins J."/>
            <person name="Haas F.B."/>
            <person name="Piednoel M."/>
            <person name="Gundlach H."/>
            <person name="Van Bel M."/>
            <person name="Meyberg R."/>
            <person name="Vives C."/>
            <person name="Morata J."/>
            <person name="Symeonidi A."/>
            <person name="Hiss M."/>
            <person name="Muchero W."/>
            <person name="Kamisugi Y."/>
            <person name="Saleh O."/>
            <person name="Blanc G."/>
            <person name="Decker E.L."/>
            <person name="van Gessel N."/>
            <person name="Grimwood J."/>
            <person name="Hayes R.D."/>
            <person name="Graham S.W."/>
            <person name="Gunter L.E."/>
            <person name="McDaniel S.F."/>
            <person name="Hoernstein S.N.W."/>
            <person name="Larsson A."/>
            <person name="Li F.W."/>
            <person name="Perroud P.F."/>
            <person name="Phillips J."/>
            <person name="Ranjan P."/>
            <person name="Rokshar D.S."/>
            <person name="Rothfels C.J."/>
            <person name="Schneider L."/>
            <person name="Shu S."/>
            <person name="Stevenson D.W."/>
            <person name="Thummler F."/>
            <person name="Tillich M."/>
            <person name="Villarreal Aguilar J.C."/>
            <person name="Widiez T."/>
            <person name="Wong G.K."/>
            <person name="Wymore A."/>
            <person name="Zhang Y."/>
            <person name="Zimmer A.D."/>
            <person name="Quatrano R.S."/>
            <person name="Mayer K.F.X."/>
            <person name="Goodstein D."/>
            <person name="Casacuberta J.M."/>
            <person name="Vandepoele K."/>
            <person name="Reski R."/>
            <person name="Cuming A.C."/>
            <person name="Tuskan G.A."/>
            <person name="Maumus F."/>
            <person name="Salse J."/>
            <person name="Schmutz J."/>
            <person name="Rensing S.A."/>
        </authorList>
    </citation>
    <scope>NUCLEOTIDE SEQUENCE [LARGE SCALE GENOMIC DNA]</scope>
    <source>
        <strain evidence="6 7">cv. Gransden 2004</strain>
    </source>
</reference>
<reference evidence="5 7" key="1">
    <citation type="journal article" date="2008" name="Science">
        <title>The Physcomitrella genome reveals evolutionary insights into the conquest of land by plants.</title>
        <authorList>
            <person name="Rensing S."/>
            <person name="Lang D."/>
            <person name="Zimmer A."/>
            <person name="Terry A."/>
            <person name="Salamov A."/>
            <person name="Shapiro H."/>
            <person name="Nishiyama T."/>
            <person name="Perroud P.-F."/>
            <person name="Lindquist E."/>
            <person name="Kamisugi Y."/>
            <person name="Tanahashi T."/>
            <person name="Sakakibara K."/>
            <person name="Fujita T."/>
            <person name="Oishi K."/>
            <person name="Shin-I T."/>
            <person name="Kuroki Y."/>
            <person name="Toyoda A."/>
            <person name="Suzuki Y."/>
            <person name="Hashimoto A."/>
            <person name="Yamaguchi K."/>
            <person name="Sugano A."/>
            <person name="Kohara Y."/>
            <person name="Fujiyama A."/>
            <person name="Anterola A."/>
            <person name="Aoki S."/>
            <person name="Ashton N."/>
            <person name="Barbazuk W.B."/>
            <person name="Barker E."/>
            <person name="Bennetzen J."/>
            <person name="Bezanilla M."/>
            <person name="Blankenship R."/>
            <person name="Cho S.H."/>
            <person name="Dutcher S."/>
            <person name="Estelle M."/>
            <person name="Fawcett J.A."/>
            <person name="Gundlach H."/>
            <person name="Hanada K."/>
            <person name="Heyl A."/>
            <person name="Hicks K.A."/>
            <person name="Hugh J."/>
            <person name="Lohr M."/>
            <person name="Mayer K."/>
            <person name="Melkozernov A."/>
            <person name="Murata T."/>
            <person name="Nelson D."/>
            <person name="Pils B."/>
            <person name="Prigge M."/>
            <person name="Reiss B."/>
            <person name="Renner T."/>
            <person name="Rombauts S."/>
            <person name="Rushton P."/>
            <person name="Sanderfoot A."/>
            <person name="Schween G."/>
            <person name="Shiu S.-H."/>
            <person name="Stueber K."/>
            <person name="Theodoulou F.L."/>
            <person name="Tu H."/>
            <person name="Van de Peer Y."/>
            <person name="Verrier P.J."/>
            <person name="Waters E."/>
            <person name="Wood A."/>
            <person name="Yang L."/>
            <person name="Cove D."/>
            <person name="Cuming A."/>
            <person name="Hasebe M."/>
            <person name="Lucas S."/>
            <person name="Mishler D.B."/>
            <person name="Reski R."/>
            <person name="Grigoriev I."/>
            <person name="Quatrano R.S."/>
            <person name="Boore J.L."/>
        </authorList>
    </citation>
    <scope>NUCLEOTIDE SEQUENCE [LARGE SCALE GENOMIC DNA]</scope>
    <source>
        <strain evidence="6 7">cv. Gransden 2004</strain>
    </source>
</reference>
<name>A0A2K1KCW7_PHYPA</name>
<dbReference type="KEGG" id="ppp:112284498"/>
<dbReference type="InterPro" id="IPR011043">
    <property type="entry name" value="Gal_Oxase/kelch_b-propeller"/>
</dbReference>
<keyword evidence="1" id="KW-0732">Signal</keyword>
<dbReference type="Pfam" id="PF09118">
    <property type="entry name" value="GO-like_E_set"/>
    <property type="match status" value="1"/>
</dbReference>
<dbReference type="SUPFAM" id="SSF50965">
    <property type="entry name" value="Galactose oxidase, central domain"/>
    <property type="match status" value="1"/>
</dbReference>
<dbReference type="Gramene" id="Pp3c7_24580V3.1">
    <property type="protein sequence ID" value="Pp3c7_24580V3.1"/>
    <property type="gene ID" value="Pp3c7_24580"/>
</dbReference>
<gene>
    <name evidence="6" type="primary">LOC112284498</name>
    <name evidence="5" type="ORF">PHYPA_010813</name>
</gene>
<dbReference type="OrthoDB" id="2019572at2759"/>
<dbReference type="InterPro" id="IPR015202">
    <property type="entry name" value="GO-like_E_set"/>
</dbReference>
<dbReference type="PANTHER" id="PTHR32208:SF98">
    <property type="entry name" value="GLYOXAL OXIDASE N-TERMINAL DOMAIN-CONTAINING PROTEIN"/>
    <property type="match status" value="1"/>
</dbReference>
<dbReference type="STRING" id="3218.A0A2K1KCW7"/>
<dbReference type="AlphaFoldDB" id="A0A2K1KCW7"/>
<dbReference type="PaxDb" id="3218-PP1S97_6V6.1"/>
<dbReference type="InterPro" id="IPR037293">
    <property type="entry name" value="Gal_Oxidase_central_sf"/>
</dbReference>
<evidence type="ECO:0000313" key="7">
    <source>
        <dbReference type="Proteomes" id="UP000006727"/>
    </source>
</evidence>
<dbReference type="GeneID" id="112284498"/>
<dbReference type="Gene3D" id="2.60.40.10">
    <property type="entry name" value="Immunoglobulins"/>
    <property type="match status" value="1"/>
</dbReference>
<dbReference type="PANTHER" id="PTHR32208">
    <property type="entry name" value="SECRETED PROTEIN-RELATED"/>
    <property type="match status" value="1"/>
</dbReference>
<evidence type="ECO:0000259" key="4">
    <source>
        <dbReference type="Pfam" id="PF09118"/>
    </source>
</evidence>
<dbReference type="SUPFAM" id="SSF81296">
    <property type="entry name" value="E set domains"/>
    <property type="match status" value="1"/>
</dbReference>
<feature type="region of interest" description="Disordered" evidence="2">
    <location>
        <begin position="492"/>
        <end position="523"/>
    </location>
</feature>
<dbReference type="Gene3D" id="2.130.10.80">
    <property type="entry name" value="Galactose oxidase/kelch, beta-propeller"/>
    <property type="match status" value="1"/>
</dbReference>
<dbReference type="RefSeq" id="XP_024380106.1">
    <property type="nucleotide sequence ID" value="XM_024524338.2"/>
</dbReference>
<dbReference type="EMBL" id="ABEU02000007">
    <property type="protein sequence ID" value="PNR51626.1"/>
    <property type="molecule type" value="Genomic_DNA"/>
</dbReference>